<dbReference type="GO" id="GO:0042626">
    <property type="term" value="F:ATPase-coupled transmembrane transporter activity"/>
    <property type="evidence" value="ECO:0007669"/>
    <property type="project" value="TreeGrafter"/>
</dbReference>
<keyword evidence="6" id="KW-0472">Membrane</keyword>
<keyword evidence="5" id="KW-1133">Transmembrane helix</keyword>
<gene>
    <name evidence="8" type="ORF">AMK59_1852</name>
</gene>
<comment type="similarity">
    <text evidence="2">Belongs to the ABC transporter superfamily. ABCG family. Eye pigment precursor importer (TC 3.A.1.204) subfamily.</text>
</comment>
<dbReference type="PANTHER" id="PTHR48041">
    <property type="entry name" value="ABC TRANSPORTER G FAMILY MEMBER 28"/>
    <property type="match status" value="1"/>
</dbReference>
<comment type="caution">
    <text evidence="8">The sequence shown here is derived from an EMBL/GenBank/DDBJ whole genome shotgun (WGS) entry which is preliminary data.</text>
</comment>
<dbReference type="GO" id="GO:0005524">
    <property type="term" value="F:ATP binding"/>
    <property type="evidence" value="ECO:0007669"/>
    <property type="project" value="UniProtKB-KW"/>
</dbReference>
<evidence type="ECO:0000256" key="6">
    <source>
        <dbReference type="ARBA" id="ARBA00023136"/>
    </source>
</evidence>
<dbReference type="Proteomes" id="UP000051574">
    <property type="component" value="Unassembled WGS sequence"/>
</dbReference>
<dbReference type="GO" id="GO:0005886">
    <property type="term" value="C:plasma membrane"/>
    <property type="evidence" value="ECO:0007669"/>
    <property type="project" value="TreeGrafter"/>
</dbReference>
<name>A0A0T6BAC4_9SCAR</name>
<protein>
    <submittedName>
        <fullName evidence="8">ABC transporter ATP-binding protein</fullName>
    </submittedName>
</protein>
<dbReference type="OrthoDB" id="66620at2759"/>
<evidence type="ECO:0000259" key="7">
    <source>
        <dbReference type="Pfam" id="PF00005"/>
    </source>
</evidence>
<dbReference type="InterPro" id="IPR027417">
    <property type="entry name" value="P-loop_NTPase"/>
</dbReference>
<keyword evidence="8" id="KW-0067">ATP-binding</keyword>
<dbReference type="InterPro" id="IPR050352">
    <property type="entry name" value="ABCG_transporters"/>
</dbReference>
<feature type="non-terminal residue" evidence="8">
    <location>
        <position position="1"/>
    </location>
</feature>
<keyword evidence="3" id="KW-0813">Transport</keyword>
<evidence type="ECO:0000313" key="8">
    <source>
        <dbReference type="EMBL" id="KRT84289.1"/>
    </source>
</evidence>
<keyword evidence="9" id="KW-1185">Reference proteome</keyword>
<dbReference type="AlphaFoldDB" id="A0A0T6BAC4"/>
<proteinExistence type="inferred from homology"/>
<evidence type="ECO:0000313" key="9">
    <source>
        <dbReference type="Proteomes" id="UP000051574"/>
    </source>
</evidence>
<reference evidence="8 9" key="1">
    <citation type="submission" date="2015-09" db="EMBL/GenBank/DDBJ databases">
        <title>Draft genome of the scarab beetle Oryctes borbonicus.</title>
        <authorList>
            <person name="Meyer J.M."/>
            <person name="Markov G.V."/>
            <person name="Baskaran P."/>
            <person name="Herrmann M."/>
            <person name="Sommer R.J."/>
            <person name="Roedelsperger C."/>
        </authorList>
    </citation>
    <scope>NUCLEOTIDE SEQUENCE [LARGE SCALE GENOMIC DNA]</scope>
    <source>
        <strain evidence="8">OB123</strain>
        <tissue evidence="8">Whole animal</tissue>
    </source>
</reference>
<evidence type="ECO:0000256" key="2">
    <source>
        <dbReference type="ARBA" id="ARBA00005814"/>
    </source>
</evidence>
<sequence length="145" mass="15740">DPKQILKDINGHFRSGKLIGILGPSGAGKTTLLNVLAGYINNSEISGQISVNNEPRKMHQFKKISCYIVQEDVLQKQLSVAELMNLAADLKLGTRFTAKEKSKIVKTVVQTIGLEACLNTRSESLSGGQTKRLAIALELINNPPV</sequence>
<evidence type="ECO:0000256" key="3">
    <source>
        <dbReference type="ARBA" id="ARBA00022448"/>
    </source>
</evidence>
<comment type="subcellular location">
    <subcellularLocation>
        <location evidence="1">Membrane</location>
        <topology evidence="1">Multi-pass membrane protein</topology>
    </subcellularLocation>
</comment>
<keyword evidence="4" id="KW-0812">Transmembrane</keyword>
<dbReference type="Gene3D" id="3.40.50.300">
    <property type="entry name" value="P-loop containing nucleotide triphosphate hydrolases"/>
    <property type="match status" value="1"/>
</dbReference>
<keyword evidence="8" id="KW-0547">Nucleotide-binding</keyword>
<feature type="domain" description="ABC transporter" evidence="7">
    <location>
        <begin position="6"/>
        <end position="145"/>
    </location>
</feature>
<dbReference type="InterPro" id="IPR003439">
    <property type="entry name" value="ABC_transporter-like_ATP-bd"/>
</dbReference>
<dbReference type="EMBL" id="LJIG01002651">
    <property type="protein sequence ID" value="KRT84289.1"/>
    <property type="molecule type" value="Genomic_DNA"/>
</dbReference>
<evidence type="ECO:0000256" key="1">
    <source>
        <dbReference type="ARBA" id="ARBA00004141"/>
    </source>
</evidence>
<organism evidence="8 9">
    <name type="scientific">Oryctes borbonicus</name>
    <dbReference type="NCBI Taxonomy" id="1629725"/>
    <lineage>
        <taxon>Eukaryota</taxon>
        <taxon>Metazoa</taxon>
        <taxon>Ecdysozoa</taxon>
        <taxon>Arthropoda</taxon>
        <taxon>Hexapoda</taxon>
        <taxon>Insecta</taxon>
        <taxon>Pterygota</taxon>
        <taxon>Neoptera</taxon>
        <taxon>Endopterygota</taxon>
        <taxon>Coleoptera</taxon>
        <taxon>Polyphaga</taxon>
        <taxon>Scarabaeiformia</taxon>
        <taxon>Scarabaeidae</taxon>
        <taxon>Dynastinae</taxon>
        <taxon>Oryctes</taxon>
    </lineage>
</organism>
<feature type="non-terminal residue" evidence="8">
    <location>
        <position position="145"/>
    </location>
</feature>
<evidence type="ECO:0000256" key="4">
    <source>
        <dbReference type="ARBA" id="ARBA00022692"/>
    </source>
</evidence>
<dbReference type="SUPFAM" id="SSF52540">
    <property type="entry name" value="P-loop containing nucleoside triphosphate hydrolases"/>
    <property type="match status" value="1"/>
</dbReference>
<evidence type="ECO:0000256" key="5">
    <source>
        <dbReference type="ARBA" id="ARBA00022989"/>
    </source>
</evidence>
<dbReference type="PANTHER" id="PTHR48041:SF78">
    <property type="entry name" value="ABC TRANSPORTER EXPRESSED IN TRACHEA, ISOFORM A"/>
    <property type="match status" value="1"/>
</dbReference>
<dbReference type="GO" id="GO:0016887">
    <property type="term" value="F:ATP hydrolysis activity"/>
    <property type="evidence" value="ECO:0007669"/>
    <property type="project" value="InterPro"/>
</dbReference>
<dbReference type="Pfam" id="PF00005">
    <property type="entry name" value="ABC_tran"/>
    <property type="match status" value="1"/>
</dbReference>
<accession>A0A0T6BAC4</accession>